<dbReference type="RefSeq" id="WP_250585729.1">
    <property type="nucleotide sequence ID" value="NZ_JAKRVX010000008.1"/>
</dbReference>
<dbReference type="InterPro" id="IPR036291">
    <property type="entry name" value="NAD(P)-bd_dom_sf"/>
</dbReference>
<organism evidence="3 4">
    <name type="scientific">Natronocalculus amylovorans</name>
    <dbReference type="NCBI Taxonomy" id="2917812"/>
    <lineage>
        <taxon>Archaea</taxon>
        <taxon>Methanobacteriati</taxon>
        <taxon>Methanobacteriota</taxon>
        <taxon>Stenosarchaea group</taxon>
        <taxon>Halobacteria</taxon>
        <taxon>Halobacteriales</taxon>
        <taxon>Haloferacaceae</taxon>
        <taxon>Natronocalculus</taxon>
    </lineage>
</organism>
<dbReference type="Proteomes" id="UP001203207">
    <property type="component" value="Unassembled WGS sequence"/>
</dbReference>
<reference evidence="3" key="1">
    <citation type="journal article" date="2022" name="Syst. Appl. Microbiol.">
        <title>Natronocalculus amylovorans gen. nov., sp. nov., and Natranaeroarchaeum aerophilus sp. nov., dominant culturable amylolytic natronoarchaea from hypersaline soda lakes in southwestern Siberia.</title>
        <authorList>
            <person name="Sorokin D.Y."/>
            <person name="Elcheninov A.G."/>
            <person name="Khizhniak T.V."/>
            <person name="Koenen M."/>
            <person name="Bale N.J."/>
            <person name="Damste J.S.S."/>
            <person name="Kublanov I.V."/>
        </authorList>
    </citation>
    <scope>NUCLEOTIDE SEQUENCE</scope>
    <source>
        <strain evidence="3">AArc-St2</strain>
    </source>
</reference>
<dbReference type="PRINTS" id="PR00081">
    <property type="entry name" value="GDHRDH"/>
</dbReference>
<dbReference type="SUPFAM" id="SSF51735">
    <property type="entry name" value="NAD(P)-binding Rossmann-fold domains"/>
    <property type="match status" value="1"/>
</dbReference>
<gene>
    <name evidence="3" type="ORF">AArcSt2_14865</name>
</gene>
<dbReference type="PANTHER" id="PTHR42760">
    <property type="entry name" value="SHORT-CHAIN DEHYDROGENASES/REDUCTASES FAMILY MEMBER"/>
    <property type="match status" value="1"/>
</dbReference>
<keyword evidence="4" id="KW-1185">Reference proteome</keyword>
<comment type="similarity">
    <text evidence="1">Belongs to the short-chain dehydrogenases/reductases (SDR) family.</text>
</comment>
<name>A0AAE3FZJ6_9EURY</name>
<keyword evidence="2" id="KW-0560">Oxidoreductase</keyword>
<evidence type="ECO:0000256" key="1">
    <source>
        <dbReference type="ARBA" id="ARBA00006484"/>
    </source>
</evidence>
<proteinExistence type="inferred from homology"/>
<dbReference type="Gene3D" id="3.40.50.720">
    <property type="entry name" value="NAD(P)-binding Rossmann-like Domain"/>
    <property type="match status" value="1"/>
</dbReference>
<reference evidence="3" key="2">
    <citation type="submission" date="2022-02" db="EMBL/GenBank/DDBJ databases">
        <authorList>
            <person name="Elcheninov A.G."/>
            <person name="Sorokin D.Y."/>
            <person name="Kublanov I.V."/>
        </authorList>
    </citation>
    <scope>NUCLEOTIDE SEQUENCE</scope>
    <source>
        <strain evidence="3">AArc-St2</strain>
    </source>
</reference>
<dbReference type="AlphaFoldDB" id="A0AAE3FZJ6"/>
<comment type="caution">
    <text evidence="3">The sequence shown here is derived from an EMBL/GenBank/DDBJ whole genome shotgun (WGS) entry which is preliminary data.</text>
</comment>
<dbReference type="EMBL" id="JAKRVX010000008">
    <property type="protein sequence ID" value="MCL9818221.1"/>
    <property type="molecule type" value="Genomic_DNA"/>
</dbReference>
<dbReference type="FunFam" id="3.40.50.720:FF:000084">
    <property type="entry name" value="Short-chain dehydrogenase reductase"/>
    <property type="match status" value="1"/>
</dbReference>
<evidence type="ECO:0000256" key="2">
    <source>
        <dbReference type="ARBA" id="ARBA00023002"/>
    </source>
</evidence>
<accession>A0AAE3FZJ6</accession>
<dbReference type="InterPro" id="IPR002347">
    <property type="entry name" value="SDR_fam"/>
</dbReference>
<dbReference type="PANTHER" id="PTHR42760:SF133">
    <property type="entry name" value="3-OXOACYL-[ACYL-CARRIER-PROTEIN] REDUCTASE"/>
    <property type="match status" value="1"/>
</dbReference>
<evidence type="ECO:0000313" key="3">
    <source>
        <dbReference type="EMBL" id="MCL9818221.1"/>
    </source>
</evidence>
<dbReference type="Pfam" id="PF13561">
    <property type="entry name" value="adh_short_C2"/>
    <property type="match status" value="1"/>
</dbReference>
<evidence type="ECO:0000313" key="4">
    <source>
        <dbReference type="Proteomes" id="UP001203207"/>
    </source>
</evidence>
<dbReference type="GO" id="GO:0016616">
    <property type="term" value="F:oxidoreductase activity, acting on the CH-OH group of donors, NAD or NADP as acceptor"/>
    <property type="evidence" value="ECO:0007669"/>
    <property type="project" value="TreeGrafter"/>
</dbReference>
<sequence>MPQPKTALVTGAASGIGAAVVAQIVDEQLFDSVIAVDIDPAVVDQYSTAAYEMVMPHMVDISEYAAVQSTVDIAEADGNICAVANCAGVSEPGWLDEITPDRWQRIIDVNLTGAYNVARATCIPMYERGVGTFVTVSSGAGQRGSMSGGVHYSAAKSGQFGLVRGLAKQLSPHIRVNCVVPGLIETPLTTESGLWNEDEIAAFEASLPAQRMGTAEEVADAISFLLGPKSSYITGELLTVDGGAQLS</sequence>
<protein>
    <submittedName>
        <fullName evidence="3">SDR family oxidoreductase</fullName>
    </submittedName>
</protein>